<dbReference type="AlphaFoldDB" id="A0A1I6FTH4"/>
<dbReference type="Pfam" id="PF13561">
    <property type="entry name" value="adh_short_C2"/>
    <property type="match status" value="1"/>
</dbReference>
<dbReference type="FunFam" id="3.40.50.720:FF:000084">
    <property type="entry name" value="Short-chain dehydrogenase reductase"/>
    <property type="match status" value="1"/>
</dbReference>
<dbReference type="NCBIfam" id="TIGR02632">
    <property type="entry name" value="RhaD_aldol-ADH"/>
    <property type="match status" value="1"/>
</dbReference>
<dbReference type="PRINTS" id="PR00080">
    <property type="entry name" value="SDRFAMILY"/>
</dbReference>
<feature type="domain" description="Class II aldolase/adducin N-terminal" evidence="3">
    <location>
        <begin position="27"/>
        <end position="229"/>
    </location>
</feature>
<dbReference type="PANTHER" id="PTHR43669:SF8">
    <property type="entry name" value="SHORT-CHAIN TYPE DEHYDROGENASE_REDUCTASE-RELATED"/>
    <property type="match status" value="1"/>
</dbReference>
<proteinExistence type="inferred from homology"/>
<dbReference type="PANTHER" id="PTHR43669">
    <property type="entry name" value="5-KETO-D-GLUCONATE 5-REDUCTASE"/>
    <property type="match status" value="1"/>
</dbReference>
<evidence type="ECO:0000313" key="4">
    <source>
        <dbReference type="EMBL" id="SFR33097.1"/>
    </source>
</evidence>
<accession>A0A1I6FTH4</accession>
<gene>
    <name evidence="4" type="ORF">SAMN04488005_0433</name>
</gene>
<dbReference type="InterPro" id="IPR002347">
    <property type="entry name" value="SDR_fam"/>
</dbReference>
<dbReference type="Gene3D" id="3.40.225.10">
    <property type="entry name" value="Class II aldolase/adducin N-terminal domain"/>
    <property type="match status" value="1"/>
</dbReference>
<evidence type="ECO:0000313" key="5">
    <source>
        <dbReference type="Proteomes" id="UP000199478"/>
    </source>
</evidence>
<sequence>MTASQNSQSLENKWNESKAAKMSEPEKLLYRSNLLGSDKRITNYGGGNTSAKVMEKDPLTGDMVEVLWVKGSGGDVGSIKMDGFSTLYMDKLNALRGIYRGVEFEDEMVGHLPHCTFNLNPRAASIDTPLHAYVPKKHVDHMHPDAIIAIAAAKDSKALTQQIFGDSIGWLPWKKPGYELGLWLSDFCAKNPDAKGVVLESHGLFTWADDAKDCYELTLEIIQKAMDWFKAETDGKAAFGGAIHKSLSAQERRATAARLMPAIRGYVSGQQHMVGHFTDSDAVLEFVNAKDMERLAALGTSCPDHFLRTKICPLVVDFDPAKPDVDATIAGLDTAIADYRVGYQAYYDRCKRDDSPAIRDPNAVVYLVPGVGMITFAKDKATARISGEFYVNAINVMRGADAVSEYQGLPEQEAFDIEYWLLEEAKLQRMPAPKSLAGRVALVTGGAGGIGAATADRYLREGACVMLADIDDAALAETFEGLSGKYSADVVRTINMNVTDEVAVAEAYSAIAAEFGGIDILVSNAGIASSAPIAETTLDLWNKNMAILSTGYFLVSREAFKLFKVQDMGGAVVFVASKNGLAASPNASAYCTAKASEIHLARCLALEGAPIGVRVNVVNPDAVLKGSKIWQGEWLDQRAGTYGTDKDGLEEMYRERSMLKRSVLPEDIAEAAYFLASDLSAKSTGNIINVDAGNKEAFTR</sequence>
<protein>
    <submittedName>
        <fullName evidence="4">Rhamnulose-1-phosphate aldolase/alcohol dehydrogenase</fullName>
    </submittedName>
</protein>
<dbReference type="Pfam" id="PF00596">
    <property type="entry name" value="Aldolase_II"/>
    <property type="match status" value="1"/>
</dbReference>
<dbReference type="InterPro" id="IPR013454">
    <property type="entry name" value="Bifunc_RhaD/ADH"/>
</dbReference>
<dbReference type="SUPFAM" id="SSF51735">
    <property type="entry name" value="NAD(P)-binding Rossmann-fold domains"/>
    <property type="match status" value="1"/>
</dbReference>
<dbReference type="EMBL" id="FOYP01000001">
    <property type="protein sequence ID" value="SFR33097.1"/>
    <property type="molecule type" value="Genomic_DNA"/>
</dbReference>
<keyword evidence="2" id="KW-0560">Oxidoreductase</keyword>
<dbReference type="SUPFAM" id="SSF53639">
    <property type="entry name" value="AraD/HMP-PK domain-like"/>
    <property type="match status" value="1"/>
</dbReference>
<reference evidence="5" key="1">
    <citation type="submission" date="2016-10" db="EMBL/GenBank/DDBJ databases">
        <authorList>
            <person name="Varghese N."/>
            <person name="Submissions S."/>
        </authorList>
    </citation>
    <scope>NUCLEOTIDE SEQUENCE [LARGE SCALE GENOMIC DNA]</scope>
    <source>
        <strain evidence="5">DSM 26879</strain>
    </source>
</reference>
<dbReference type="Gene3D" id="3.40.50.720">
    <property type="entry name" value="NAD(P)-binding Rossmann-like Domain"/>
    <property type="match status" value="1"/>
</dbReference>
<dbReference type="STRING" id="390270.SAMN04488005_0433"/>
<dbReference type="RefSeq" id="WP_090195874.1">
    <property type="nucleotide sequence ID" value="NZ_FOYP01000001.1"/>
</dbReference>
<evidence type="ECO:0000256" key="1">
    <source>
        <dbReference type="ARBA" id="ARBA00006484"/>
    </source>
</evidence>
<comment type="similarity">
    <text evidence="1">Belongs to the short-chain dehydrogenases/reductases (SDR) family.</text>
</comment>
<organism evidence="4 5">
    <name type="scientific">Yoonia tamlensis</name>
    <dbReference type="NCBI Taxonomy" id="390270"/>
    <lineage>
        <taxon>Bacteria</taxon>
        <taxon>Pseudomonadati</taxon>
        <taxon>Pseudomonadota</taxon>
        <taxon>Alphaproteobacteria</taxon>
        <taxon>Rhodobacterales</taxon>
        <taxon>Paracoccaceae</taxon>
        <taxon>Yoonia</taxon>
    </lineage>
</organism>
<dbReference type="OrthoDB" id="9774430at2"/>
<evidence type="ECO:0000256" key="2">
    <source>
        <dbReference type="ARBA" id="ARBA00023002"/>
    </source>
</evidence>
<dbReference type="NCBIfam" id="NF006189">
    <property type="entry name" value="PRK08324.1-3"/>
    <property type="match status" value="1"/>
</dbReference>
<dbReference type="SMART" id="SM01007">
    <property type="entry name" value="Aldolase_II"/>
    <property type="match status" value="1"/>
</dbReference>
<evidence type="ECO:0000259" key="3">
    <source>
        <dbReference type="SMART" id="SM01007"/>
    </source>
</evidence>
<name>A0A1I6FTH4_9RHOB</name>
<dbReference type="InterPro" id="IPR036409">
    <property type="entry name" value="Aldolase_II/adducin_N_sf"/>
</dbReference>
<dbReference type="InterPro" id="IPR001303">
    <property type="entry name" value="Aldolase_II/adducin_N"/>
</dbReference>
<dbReference type="InterPro" id="IPR036291">
    <property type="entry name" value="NAD(P)-bd_dom_sf"/>
</dbReference>
<keyword evidence="5" id="KW-1185">Reference proteome</keyword>
<dbReference type="Proteomes" id="UP000199478">
    <property type="component" value="Unassembled WGS sequence"/>
</dbReference>
<dbReference type="PRINTS" id="PR00081">
    <property type="entry name" value="GDHRDH"/>
</dbReference>
<dbReference type="GO" id="GO:0016491">
    <property type="term" value="F:oxidoreductase activity"/>
    <property type="evidence" value="ECO:0007669"/>
    <property type="project" value="UniProtKB-KW"/>
</dbReference>